<keyword evidence="10" id="KW-0012">Acyltransferase</keyword>
<evidence type="ECO:0000313" key="13">
    <source>
        <dbReference type="EnsemblProtists" id="EOD31422"/>
    </source>
</evidence>
<evidence type="ECO:0000256" key="7">
    <source>
        <dbReference type="ARBA" id="ARBA00022989"/>
    </source>
</evidence>
<dbReference type="GeneID" id="17276696"/>
<dbReference type="PaxDb" id="2903-EOD31422"/>
<evidence type="ECO:0000256" key="1">
    <source>
        <dbReference type="ARBA" id="ARBA00004477"/>
    </source>
</evidence>
<evidence type="ECO:0000256" key="11">
    <source>
        <dbReference type="RuleBase" id="RU367023"/>
    </source>
</evidence>
<proteinExistence type="inferred from homology"/>
<keyword evidence="6 11" id="KW-0256">Endoplasmic reticulum</keyword>
<dbReference type="KEGG" id="ehx:EMIHUDRAFT_112894"/>
<keyword evidence="8" id="KW-0443">Lipid metabolism</keyword>
<dbReference type="Proteomes" id="UP000013827">
    <property type="component" value="Unassembled WGS sequence"/>
</dbReference>
<evidence type="ECO:0000256" key="6">
    <source>
        <dbReference type="ARBA" id="ARBA00022824"/>
    </source>
</evidence>
<evidence type="ECO:0000256" key="3">
    <source>
        <dbReference type="ARBA" id="ARBA00022516"/>
    </source>
</evidence>
<organism evidence="13 14">
    <name type="scientific">Emiliania huxleyi (strain CCMP1516)</name>
    <dbReference type="NCBI Taxonomy" id="280463"/>
    <lineage>
        <taxon>Eukaryota</taxon>
        <taxon>Haptista</taxon>
        <taxon>Haptophyta</taxon>
        <taxon>Prymnesiophyceae</taxon>
        <taxon>Isochrysidales</taxon>
        <taxon>Noelaerhabdaceae</taxon>
        <taxon>Emiliania</taxon>
    </lineage>
</organism>
<evidence type="ECO:0000256" key="12">
    <source>
        <dbReference type="SAM" id="SignalP"/>
    </source>
</evidence>
<accession>A0A0D3K6N7</accession>
<dbReference type="RefSeq" id="XP_005783851.1">
    <property type="nucleotide sequence ID" value="XM_005783794.1"/>
</dbReference>
<comment type="similarity">
    <text evidence="2 11">Belongs to the diacylglycerol acyltransferase family.</text>
</comment>
<dbReference type="EC" id="2.3.1.-" evidence="11"/>
<comment type="caution">
    <text evidence="11">Lacks conserved residue(s) required for the propagation of feature annotation.</text>
</comment>
<evidence type="ECO:0000256" key="10">
    <source>
        <dbReference type="ARBA" id="ARBA00023315"/>
    </source>
</evidence>
<evidence type="ECO:0000313" key="14">
    <source>
        <dbReference type="Proteomes" id="UP000013827"/>
    </source>
</evidence>
<keyword evidence="3" id="KW-0444">Lipid biosynthesis</keyword>
<keyword evidence="7 11" id="KW-1133">Transmembrane helix</keyword>
<keyword evidence="12" id="KW-0732">Signal</keyword>
<dbReference type="AlphaFoldDB" id="A0A0D3K6N7"/>
<sequence length="358" mass="38782">MVRMKCLNLWALPPSVLALPEAERLKLIKEKYTVVSDEGGFAQASQNSQAPLSTADSVLALTFLSVVMGGPVVLMASGIACIIFGSWVHCVYWLTTALALATHPLPDVAAPLARSRLSLALYRYFSYRWLWSGDDGEHGEAVAPFVGCGPPHGVLPLANVLSIPAINACTSASFVGVAASVVFFTPFLRYLTLFGCVSASAGDITKALSSGACAGIVPDGIAGIFRLAQHPTEEVVYLRARKGLAKLALRTGRPIMPVYSMGNTRAFSAAFDPFGLMERLSRAAQAAIFVYWGRCYLPVPYRTPITMCFGRPIEVTRTPHPSDAEVDALHERLQREIVETFERHKAVVGWGNIKLRLE</sequence>
<feature type="signal peptide" evidence="12">
    <location>
        <begin position="1"/>
        <end position="18"/>
    </location>
</feature>
<keyword evidence="14" id="KW-1185">Reference proteome</keyword>
<dbReference type="HOGENOM" id="CLU_774868_0_0_1"/>
<dbReference type="eggNOG" id="KOG0831">
    <property type="taxonomic scope" value="Eukaryota"/>
</dbReference>
<dbReference type="OMA" id="DIDKYHG"/>
<reference evidence="14" key="1">
    <citation type="journal article" date="2013" name="Nature">
        <title>Pan genome of the phytoplankton Emiliania underpins its global distribution.</title>
        <authorList>
            <person name="Read B.A."/>
            <person name="Kegel J."/>
            <person name="Klute M.J."/>
            <person name="Kuo A."/>
            <person name="Lefebvre S.C."/>
            <person name="Maumus F."/>
            <person name="Mayer C."/>
            <person name="Miller J."/>
            <person name="Monier A."/>
            <person name="Salamov A."/>
            <person name="Young J."/>
            <person name="Aguilar M."/>
            <person name="Claverie J.M."/>
            <person name="Frickenhaus S."/>
            <person name="Gonzalez K."/>
            <person name="Herman E.K."/>
            <person name="Lin Y.C."/>
            <person name="Napier J."/>
            <person name="Ogata H."/>
            <person name="Sarno A.F."/>
            <person name="Shmutz J."/>
            <person name="Schroeder D."/>
            <person name="de Vargas C."/>
            <person name="Verret F."/>
            <person name="von Dassow P."/>
            <person name="Valentin K."/>
            <person name="Van de Peer Y."/>
            <person name="Wheeler G."/>
            <person name="Dacks J.B."/>
            <person name="Delwiche C.F."/>
            <person name="Dyhrman S.T."/>
            <person name="Glockner G."/>
            <person name="John U."/>
            <person name="Richards T."/>
            <person name="Worden A.Z."/>
            <person name="Zhang X."/>
            <person name="Grigoriev I.V."/>
            <person name="Allen A.E."/>
            <person name="Bidle K."/>
            <person name="Borodovsky M."/>
            <person name="Bowler C."/>
            <person name="Brownlee C."/>
            <person name="Cock J.M."/>
            <person name="Elias M."/>
            <person name="Gladyshev V.N."/>
            <person name="Groth M."/>
            <person name="Guda C."/>
            <person name="Hadaegh A."/>
            <person name="Iglesias-Rodriguez M.D."/>
            <person name="Jenkins J."/>
            <person name="Jones B.M."/>
            <person name="Lawson T."/>
            <person name="Leese F."/>
            <person name="Lindquist E."/>
            <person name="Lobanov A."/>
            <person name="Lomsadze A."/>
            <person name="Malik S.B."/>
            <person name="Marsh M.E."/>
            <person name="Mackinder L."/>
            <person name="Mock T."/>
            <person name="Mueller-Roeber B."/>
            <person name="Pagarete A."/>
            <person name="Parker M."/>
            <person name="Probert I."/>
            <person name="Quesneville H."/>
            <person name="Raines C."/>
            <person name="Rensing S.A."/>
            <person name="Riano-Pachon D.M."/>
            <person name="Richier S."/>
            <person name="Rokitta S."/>
            <person name="Shiraiwa Y."/>
            <person name="Soanes D.M."/>
            <person name="van der Giezen M."/>
            <person name="Wahlund T.M."/>
            <person name="Williams B."/>
            <person name="Wilson W."/>
            <person name="Wolfe G."/>
            <person name="Wurch L.L."/>
        </authorList>
    </citation>
    <scope>NUCLEOTIDE SEQUENCE</scope>
</reference>
<name>A0A0D3K6N7_EMIH1</name>
<keyword evidence="5 11" id="KW-0812">Transmembrane</keyword>
<dbReference type="GO" id="GO:0005789">
    <property type="term" value="C:endoplasmic reticulum membrane"/>
    <property type="evidence" value="ECO:0007669"/>
    <property type="project" value="UniProtKB-SubCell"/>
</dbReference>
<dbReference type="PANTHER" id="PTHR12317:SF63">
    <property type="entry name" value="DIACYLGLYCEROL O-ACYLTRANSFERASE 2"/>
    <property type="match status" value="1"/>
</dbReference>
<feature type="transmembrane region" description="Helical" evidence="11">
    <location>
        <begin position="58"/>
        <end position="84"/>
    </location>
</feature>
<dbReference type="GO" id="GO:0004144">
    <property type="term" value="F:diacylglycerol O-acyltransferase activity"/>
    <property type="evidence" value="ECO:0007669"/>
    <property type="project" value="TreeGrafter"/>
</dbReference>
<comment type="subcellular location">
    <subcellularLocation>
        <location evidence="1 11">Endoplasmic reticulum membrane</location>
        <topology evidence="1 11">Multi-pass membrane protein</topology>
    </subcellularLocation>
</comment>
<evidence type="ECO:0000256" key="4">
    <source>
        <dbReference type="ARBA" id="ARBA00022679"/>
    </source>
</evidence>
<evidence type="ECO:0000256" key="8">
    <source>
        <dbReference type="ARBA" id="ARBA00023098"/>
    </source>
</evidence>
<evidence type="ECO:0000256" key="9">
    <source>
        <dbReference type="ARBA" id="ARBA00023136"/>
    </source>
</evidence>
<dbReference type="InterPro" id="IPR007130">
    <property type="entry name" value="DAGAT"/>
</dbReference>
<reference evidence="13" key="2">
    <citation type="submission" date="2024-10" db="UniProtKB">
        <authorList>
            <consortium name="EnsemblProtists"/>
        </authorList>
    </citation>
    <scope>IDENTIFICATION</scope>
</reference>
<dbReference type="PANTHER" id="PTHR12317">
    <property type="entry name" value="DIACYLGLYCEROL O-ACYLTRANSFERASE"/>
    <property type="match status" value="1"/>
</dbReference>
<evidence type="ECO:0000256" key="2">
    <source>
        <dbReference type="ARBA" id="ARBA00005420"/>
    </source>
</evidence>
<keyword evidence="4 11" id="KW-0808">Transferase</keyword>
<protein>
    <recommendedName>
        <fullName evidence="11">Acyltransferase</fullName>
        <ecNumber evidence="11">2.3.1.-</ecNumber>
    </recommendedName>
</protein>
<dbReference type="GO" id="GO:0019432">
    <property type="term" value="P:triglyceride biosynthetic process"/>
    <property type="evidence" value="ECO:0007669"/>
    <property type="project" value="TreeGrafter"/>
</dbReference>
<dbReference type="EnsemblProtists" id="EOD31422">
    <property type="protein sequence ID" value="EOD31422"/>
    <property type="gene ID" value="EMIHUDRAFT_112894"/>
</dbReference>
<dbReference type="Pfam" id="PF03982">
    <property type="entry name" value="DAGAT"/>
    <property type="match status" value="1"/>
</dbReference>
<feature type="chain" id="PRO_5044190416" description="Acyltransferase" evidence="12">
    <location>
        <begin position="19"/>
        <end position="358"/>
    </location>
</feature>
<keyword evidence="9 11" id="KW-0472">Membrane</keyword>
<evidence type="ECO:0000256" key="5">
    <source>
        <dbReference type="ARBA" id="ARBA00022692"/>
    </source>
</evidence>
<dbReference type="STRING" id="2903.R1D938"/>